<evidence type="ECO:0000313" key="3">
    <source>
        <dbReference type="Proteomes" id="UP001469553"/>
    </source>
</evidence>
<dbReference type="Proteomes" id="UP001469553">
    <property type="component" value="Unassembled WGS sequence"/>
</dbReference>
<evidence type="ECO:0000256" key="1">
    <source>
        <dbReference type="SAM" id="MobiDB-lite"/>
    </source>
</evidence>
<accession>A0ABV0XVA0</accession>
<dbReference type="EMBL" id="JAHRIP010013295">
    <property type="protein sequence ID" value="MEQ2285401.1"/>
    <property type="molecule type" value="Genomic_DNA"/>
</dbReference>
<comment type="caution">
    <text evidence="2">The sequence shown here is derived from an EMBL/GenBank/DDBJ whole genome shotgun (WGS) entry which is preliminary data.</text>
</comment>
<reference evidence="2 3" key="1">
    <citation type="submission" date="2021-06" db="EMBL/GenBank/DDBJ databases">
        <authorList>
            <person name="Palmer J.M."/>
        </authorList>
    </citation>
    <scope>NUCLEOTIDE SEQUENCE [LARGE SCALE GENOMIC DNA]</scope>
    <source>
        <strain evidence="2 3">AS_MEX2019</strain>
        <tissue evidence="2">Muscle</tissue>
    </source>
</reference>
<keyword evidence="3" id="KW-1185">Reference proteome</keyword>
<organism evidence="2 3">
    <name type="scientific">Ameca splendens</name>
    <dbReference type="NCBI Taxonomy" id="208324"/>
    <lineage>
        <taxon>Eukaryota</taxon>
        <taxon>Metazoa</taxon>
        <taxon>Chordata</taxon>
        <taxon>Craniata</taxon>
        <taxon>Vertebrata</taxon>
        <taxon>Euteleostomi</taxon>
        <taxon>Actinopterygii</taxon>
        <taxon>Neopterygii</taxon>
        <taxon>Teleostei</taxon>
        <taxon>Neoteleostei</taxon>
        <taxon>Acanthomorphata</taxon>
        <taxon>Ovalentaria</taxon>
        <taxon>Atherinomorphae</taxon>
        <taxon>Cyprinodontiformes</taxon>
        <taxon>Goodeidae</taxon>
        <taxon>Ameca</taxon>
    </lineage>
</organism>
<gene>
    <name evidence="2" type="ORF">AMECASPLE_031384</name>
</gene>
<name>A0ABV0XVA0_9TELE</name>
<feature type="region of interest" description="Disordered" evidence="1">
    <location>
        <begin position="33"/>
        <end position="61"/>
    </location>
</feature>
<proteinExistence type="predicted"/>
<protein>
    <submittedName>
        <fullName evidence="2">Uncharacterized protein</fullName>
    </submittedName>
</protein>
<evidence type="ECO:0000313" key="2">
    <source>
        <dbReference type="EMBL" id="MEQ2285401.1"/>
    </source>
</evidence>
<sequence>MLWGSWCHDNHSLHKFGQKKDIRKQPTCGKLQEDPVRFPPHRPAEQAPAAGIEGSVPSSAPTLMQQSQGVYISPLLPAASTNHVAFYSSIITGFEGRKKRKEAFLVLCSPGSVSRMLSLFAGLKLLFGNWKLVLV</sequence>